<keyword evidence="2" id="KW-1185">Reference proteome</keyword>
<sequence>MSSPPFSDNEESNVTPSMASTSSTTSRKKRKANAKVVRSNKSHTSFFFSIDKDNAELAYCKICVHNFAGSRQTPYPYTRKGGNTSNMIAHLRDKHNITKDNYTDHLDEHNEPKCDQSKVTDYYNNTASPCLPQRQQLIMRKLIQFIIRFVQPLYILQDQSFREFVYACELGFRSLISSNATAIHLSTDLWTAKSCHGYLGVTATWLSSEFKFREALISCDHLEYPHSGDVICEELIQLIREWRLDSM</sequence>
<evidence type="ECO:0000313" key="2">
    <source>
        <dbReference type="Proteomes" id="UP000789366"/>
    </source>
</evidence>
<evidence type="ECO:0000313" key="1">
    <source>
        <dbReference type="EMBL" id="CAG8523096.1"/>
    </source>
</evidence>
<dbReference type="Proteomes" id="UP000789366">
    <property type="component" value="Unassembled WGS sequence"/>
</dbReference>
<comment type="caution">
    <text evidence="1">The sequence shown here is derived from an EMBL/GenBank/DDBJ whole genome shotgun (WGS) entry which is preliminary data.</text>
</comment>
<dbReference type="EMBL" id="CAJVPW010003378">
    <property type="protein sequence ID" value="CAG8523096.1"/>
    <property type="molecule type" value="Genomic_DNA"/>
</dbReference>
<feature type="non-terminal residue" evidence="1">
    <location>
        <position position="247"/>
    </location>
</feature>
<accession>A0ACA9LCV8</accession>
<organism evidence="1 2">
    <name type="scientific">Cetraspora pellucida</name>
    <dbReference type="NCBI Taxonomy" id="1433469"/>
    <lineage>
        <taxon>Eukaryota</taxon>
        <taxon>Fungi</taxon>
        <taxon>Fungi incertae sedis</taxon>
        <taxon>Mucoromycota</taxon>
        <taxon>Glomeromycotina</taxon>
        <taxon>Glomeromycetes</taxon>
        <taxon>Diversisporales</taxon>
        <taxon>Gigasporaceae</taxon>
        <taxon>Cetraspora</taxon>
    </lineage>
</organism>
<proteinExistence type="predicted"/>
<reference evidence="1" key="1">
    <citation type="submission" date="2021-06" db="EMBL/GenBank/DDBJ databases">
        <authorList>
            <person name="Kallberg Y."/>
            <person name="Tangrot J."/>
            <person name="Rosling A."/>
        </authorList>
    </citation>
    <scope>NUCLEOTIDE SEQUENCE</scope>
    <source>
        <strain evidence="1">28 12/20/2015</strain>
    </source>
</reference>
<name>A0ACA9LCV8_9GLOM</name>
<protein>
    <submittedName>
        <fullName evidence="1">4185_t:CDS:1</fullName>
    </submittedName>
</protein>
<gene>
    <name evidence="1" type="ORF">SPELUC_LOCUS4025</name>
</gene>